<organism evidence="2">
    <name type="scientific">Dipodfec virus RodF1_74</name>
    <dbReference type="NCBI Taxonomy" id="2929310"/>
    <lineage>
        <taxon>Viruses</taxon>
        <taxon>Monodnaviria</taxon>
        <taxon>Sangervirae</taxon>
        <taxon>Phixviricota</taxon>
        <taxon>Malgrandaviricetes</taxon>
        <taxon>Petitvirales</taxon>
        <taxon>Microviridae</taxon>
    </lineage>
</organism>
<keyword evidence="1" id="KW-0812">Transmembrane</keyword>
<evidence type="ECO:0000256" key="1">
    <source>
        <dbReference type="SAM" id="Phobius"/>
    </source>
</evidence>
<keyword evidence="1" id="KW-0472">Membrane</keyword>
<name>A0A976N2L2_9VIRU</name>
<dbReference type="EMBL" id="OM869694">
    <property type="protein sequence ID" value="UPW41912.1"/>
    <property type="molecule type" value="Genomic_DNA"/>
</dbReference>
<proteinExistence type="predicted"/>
<keyword evidence="1" id="KW-1133">Transmembrane helix</keyword>
<sequence length="196" mass="22133">MTTEQIINLAVAALGVILHIVSAILCTKGIHVLCKHDETNNLKEVEKSTMKTRMPDYRENLTSEKKAAEGQTFTRYVKQYRLNKVTDELEEIEPLDIVQLIQSSLDTCLSASLSRLMPEQPEDSAVVMLDTVRDDLDDLAQSLDIAEEWREKLNLGDDLSVSDVFAKMQEYSETLNKTIKEAKENAQTQNTSTPQE</sequence>
<protein>
    <submittedName>
        <fullName evidence="2">Uncharacterized protein</fullName>
    </submittedName>
</protein>
<accession>A0A976N2L2</accession>
<evidence type="ECO:0000313" key="2">
    <source>
        <dbReference type="EMBL" id="UPW41912.1"/>
    </source>
</evidence>
<feature type="transmembrane region" description="Helical" evidence="1">
    <location>
        <begin position="6"/>
        <end position="26"/>
    </location>
</feature>
<reference evidence="2" key="1">
    <citation type="submission" date="2022-02" db="EMBL/GenBank/DDBJ databases">
        <title>Towards deciphering the DNA virus diversity associated with rodent species in the families Cricetidae and Heteromyidae.</title>
        <authorList>
            <person name="Lund M."/>
            <person name="Larsen B.B."/>
            <person name="Gryseels S."/>
            <person name="Kraberger S."/>
            <person name="Rowsey D.M."/>
            <person name="Steger L."/>
            <person name="Yule K.M."/>
            <person name="Upham N.S."/>
            <person name="Worobey M."/>
            <person name="Van Doorslaer K."/>
            <person name="Varsani A."/>
        </authorList>
    </citation>
    <scope>NUCLEOTIDE SEQUENCE</scope>
    <source>
        <strain evidence="2">NeonRodF1_74</strain>
    </source>
</reference>